<comment type="caution">
    <text evidence="4">The sequence shown here is derived from an EMBL/GenBank/DDBJ whole genome shotgun (WGS) entry which is preliminary data.</text>
</comment>
<evidence type="ECO:0000256" key="1">
    <source>
        <dbReference type="ARBA" id="ARBA00005298"/>
    </source>
</evidence>
<comment type="similarity">
    <text evidence="1">Belongs to the arrestin family.</text>
</comment>
<dbReference type="OrthoDB" id="2333384at2759"/>
<proteinExistence type="inferred from homology"/>
<dbReference type="Proteomes" id="UP000822476">
    <property type="component" value="Unassembled WGS sequence"/>
</dbReference>
<organism evidence="4 5">
    <name type="scientific">Paragonimus skrjabini miyazakii</name>
    <dbReference type="NCBI Taxonomy" id="59628"/>
    <lineage>
        <taxon>Eukaryota</taxon>
        <taxon>Metazoa</taxon>
        <taxon>Spiralia</taxon>
        <taxon>Lophotrochozoa</taxon>
        <taxon>Platyhelminthes</taxon>
        <taxon>Trematoda</taxon>
        <taxon>Digenea</taxon>
        <taxon>Plagiorchiida</taxon>
        <taxon>Troglotremata</taxon>
        <taxon>Troglotrematidae</taxon>
        <taxon>Paragonimus</taxon>
    </lineage>
</organism>
<dbReference type="InterPro" id="IPR011021">
    <property type="entry name" value="Arrestin-like_N"/>
</dbReference>
<protein>
    <recommendedName>
        <fullName evidence="3">Arrestin-like N-terminal domain-containing protein</fullName>
    </recommendedName>
</protein>
<evidence type="ECO:0000259" key="3">
    <source>
        <dbReference type="Pfam" id="PF00339"/>
    </source>
</evidence>
<sequence length="458" mass="50678">MFGRTGTGGLVTLPANACRSPAGRSAWMAPLRMKSSDAYGRAKPMFHTVNEEVHCSSSVTLVGNDLPGSCEALVTGEHFFPFRIHLSASCPCSFTSTRGSVEFRLKAILQLATGERRRTTEGFMVIRDLILGSQPEICSALSCPPTSRNFISNFDFLKTGGSTCQLVNMVQQQTDQFNNTESSSSESDQDISIEDTGQPYVSRRKQLTCGSDGGNKSCVLRKWLGRLLRGSLTDVNKPGAKRIQQQPIGVTQPPIDRHSSKNNTGQEVEQMSFATKFRRLFTRSHANSSTFSELQNSSVKIHRCSDNPYLLPATWLSRSHTTDFGNYPCSNLGAQTGYAVSCRLTVSGGQLVPGESLTARLTLLVEDPFALILLPISSQRPCDLHWCARYSGVHANCSSRFWSPLAKAFVSYFLEDCMEKETRMSSQQSQRIWWNGACKQPYRIFIVLRQASVKCIKS</sequence>
<name>A0A8S9ZCA6_9TREM</name>
<accession>A0A8S9ZCA6</accession>
<dbReference type="Gene3D" id="2.60.40.640">
    <property type="match status" value="1"/>
</dbReference>
<evidence type="ECO:0000256" key="2">
    <source>
        <dbReference type="SAM" id="MobiDB-lite"/>
    </source>
</evidence>
<feature type="region of interest" description="Disordered" evidence="2">
    <location>
        <begin position="175"/>
        <end position="197"/>
    </location>
</feature>
<dbReference type="AlphaFoldDB" id="A0A8S9ZCA6"/>
<dbReference type="InterPro" id="IPR014752">
    <property type="entry name" value="Arrestin-like_C"/>
</dbReference>
<gene>
    <name evidence="4" type="ORF">EG68_00820</name>
</gene>
<reference evidence="4" key="1">
    <citation type="submission" date="2019-07" db="EMBL/GenBank/DDBJ databases">
        <title>Annotation for the trematode Paragonimus miyazaki's.</title>
        <authorList>
            <person name="Choi Y.-J."/>
        </authorList>
    </citation>
    <scope>NUCLEOTIDE SEQUENCE</scope>
    <source>
        <strain evidence="4">Japan</strain>
    </source>
</reference>
<keyword evidence="5" id="KW-1185">Reference proteome</keyword>
<feature type="domain" description="Arrestin-like N-terminal" evidence="3">
    <location>
        <begin position="60"/>
        <end position="129"/>
    </location>
</feature>
<evidence type="ECO:0000313" key="5">
    <source>
        <dbReference type="Proteomes" id="UP000822476"/>
    </source>
</evidence>
<dbReference type="Pfam" id="PF00339">
    <property type="entry name" value="Arrestin_N"/>
    <property type="match status" value="1"/>
</dbReference>
<dbReference type="EMBL" id="JTDE01000331">
    <property type="protein sequence ID" value="KAF7261567.1"/>
    <property type="molecule type" value="Genomic_DNA"/>
</dbReference>
<evidence type="ECO:0000313" key="4">
    <source>
        <dbReference type="EMBL" id="KAF7261567.1"/>
    </source>
</evidence>